<proteinExistence type="predicted"/>
<dbReference type="InterPro" id="IPR025048">
    <property type="entry name" value="DUF3987"/>
</dbReference>
<protein>
    <recommendedName>
        <fullName evidence="1">NrS-1 polymerase-like HBD domain-containing protein</fullName>
    </recommendedName>
</protein>
<dbReference type="Pfam" id="PF22763">
    <property type="entry name" value="NrS1-1_pol-like_HBD"/>
    <property type="match status" value="1"/>
</dbReference>
<dbReference type="STRING" id="937775.Metlim_1531"/>
<dbReference type="InParanoid" id="H1Z3N3"/>
<dbReference type="HOGENOM" id="CLU_369067_0_0_2"/>
<keyword evidence="3" id="KW-1185">Reference proteome</keyword>
<reference evidence="2 3" key="1">
    <citation type="submission" date="2011-10" db="EMBL/GenBank/DDBJ databases">
        <title>The Improved High-Quality Draft genome of Methanoplanus limicola DSM 2279.</title>
        <authorList>
            <consortium name="US DOE Joint Genome Institute (JGI-PGF)"/>
            <person name="Lucas S."/>
            <person name="Copeland A."/>
            <person name="Lapidus A."/>
            <person name="Glavina del Rio T."/>
            <person name="Dalin E."/>
            <person name="Tice H."/>
            <person name="Bruce D."/>
            <person name="Goodwin L."/>
            <person name="Pitluck S."/>
            <person name="Peters L."/>
            <person name="Mikhailova N."/>
            <person name="Lu M."/>
            <person name="Kyrpides N."/>
            <person name="Mavromatis K."/>
            <person name="Ivanova N."/>
            <person name="Markowitz V."/>
            <person name="Cheng J.-F."/>
            <person name="Hugenholtz P."/>
            <person name="Woyke T."/>
            <person name="Wu D."/>
            <person name="Wirth R."/>
            <person name="Brambilla E.-M."/>
            <person name="Klenk H.-P."/>
            <person name="Eisen J.A."/>
        </authorList>
    </citation>
    <scope>NUCLEOTIDE SEQUENCE [LARGE SCALE GENOMIC DNA]</scope>
    <source>
        <strain evidence="2 3">DSM 2279</strain>
    </source>
</reference>
<gene>
    <name evidence="2" type="ORF">Metlim_1531</name>
</gene>
<dbReference type="Pfam" id="PF13148">
    <property type="entry name" value="DUF3987"/>
    <property type="match status" value="1"/>
</dbReference>
<sequence>MPDSNKTLHYLNIPEELREREQWGLWKSEVMPNGKTDKIPCDAYGISVAHQSFNRSCKEAAAEYNHKIHAGLGYSFRQDDPYVGVDYDHVLDVNQDITDPDIAEEITNLDSYTEFSQSGEGLHTLLKTDDCPDSLKAKGIHTKKGEIYFTGRFFAVTGNIYRDYPSEIRQVDQDTILKICHRLRPPVVNPFRAPARRTRVTQTALSDDQVMEHIRNNSKSQALYDGNTAGYNSISEATLGLCNYLAFYTQDAGQIDSIFRSSGLMRPKWDEARGNSTWGKDQIDKALADLKDTYDPNYYCQKEIAQGKALADGIFTSKEQPPDAKDLQSGYKANKLKLDLSDIPADNLIMQYAQHMAKRSDSYSEYQYAGALFTISTLMRGNAVVRFRHGDIHSNLWIMNLGLSTVSRKTTAVKKINSLLSAVLQNSGTLIDLEAPHRCENSFSPEAFIESMAEHSTQYLILDECGQLLADMQKAYMANMRDIFCNIYDRSDYTRKLRSKKNKDEKTDFKIEKPYFTILSATVPDTLCRHSSTLDLQSGWLLRFMFTLPEYQKDYLAFEPADHTLDREYQDIISGFNKVRKIFETHNFEFVLSQDALRHYQNWQRRIEIALSEEGDEIKLSAFGRLADNVIKIAMCLAVGDPAFNEHPHSSSIWTIEQRELKIACSQVEQYFIPIFCEVAERVNRQDSKNLQDKIIAFLKRKGGKSTRSALLKYIHRKASDINPEIGTLIESNELYETEAKSDKGRLERWYVLN</sequence>
<evidence type="ECO:0000313" key="2">
    <source>
        <dbReference type="EMBL" id="EHQ35632.1"/>
    </source>
</evidence>
<evidence type="ECO:0000259" key="1">
    <source>
        <dbReference type="Pfam" id="PF22763"/>
    </source>
</evidence>
<accession>H1Z3N3</accession>
<evidence type="ECO:0000313" key="3">
    <source>
        <dbReference type="Proteomes" id="UP000005741"/>
    </source>
</evidence>
<dbReference type="EMBL" id="CM001436">
    <property type="protein sequence ID" value="EHQ35632.1"/>
    <property type="molecule type" value="Genomic_DNA"/>
</dbReference>
<feature type="domain" description="NrS-1 polymerase-like HBD" evidence="1">
    <location>
        <begin position="235"/>
        <end position="296"/>
    </location>
</feature>
<dbReference type="InterPro" id="IPR054468">
    <property type="entry name" value="NrSPol-like_HBD"/>
</dbReference>
<dbReference type="AlphaFoldDB" id="H1Z3N3"/>
<dbReference type="Proteomes" id="UP000005741">
    <property type="component" value="Chromosome"/>
</dbReference>
<name>H1Z3N3_9EURY</name>
<organism evidence="2 3">
    <name type="scientific">Methanoplanus limicola DSM 2279</name>
    <dbReference type="NCBI Taxonomy" id="937775"/>
    <lineage>
        <taxon>Archaea</taxon>
        <taxon>Methanobacteriati</taxon>
        <taxon>Methanobacteriota</taxon>
        <taxon>Stenosarchaea group</taxon>
        <taxon>Methanomicrobia</taxon>
        <taxon>Methanomicrobiales</taxon>
        <taxon>Methanomicrobiaceae</taxon>
        <taxon>Methanoplanus</taxon>
    </lineage>
</organism>